<dbReference type="InterPro" id="IPR004013">
    <property type="entry name" value="PHP_dom"/>
</dbReference>
<dbReference type="Proteomes" id="UP000248079">
    <property type="component" value="Unassembled WGS sequence"/>
</dbReference>
<comment type="caution">
    <text evidence="10">The sequence shown here is derived from an EMBL/GenBank/DDBJ whole genome shotgun (WGS) entry which is preliminary data.</text>
</comment>
<dbReference type="GO" id="GO:0000105">
    <property type="term" value="P:L-histidine biosynthetic process"/>
    <property type="evidence" value="ECO:0007669"/>
    <property type="project" value="UniProtKB-UniRule"/>
</dbReference>
<dbReference type="NCBIfam" id="TIGR01856">
    <property type="entry name" value="hisJ_fam"/>
    <property type="match status" value="1"/>
</dbReference>
<dbReference type="Gene3D" id="3.20.20.140">
    <property type="entry name" value="Metal-dependent hydrolases"/>
    <property type="match status" value="1"/>
</dbReference>
<dbReference type="GO" id="GO:0004401">
    <property type="term" value="F:histidinol-phosphatase activity"/>
    <property type="evidence" value="ECO:0007669"/>
    <property type="project" value="UniProtKB-UniRule"/>
</dbReference>
<dbReference type="PANTHER" id="PTHR21039:SF0">
    <property type="entry name" value="HISTIDINOL-PHOSPHATASE"/>
    <property type="match status" value="1"/>
</dbReference>
<dbReference type="OrthoDB" id="9775255at2"/>
<dbReference type="SUPFAM" id="SSF89550">
    <property type="entry name" value="PHP domain-like"/>
    <property type="match status" value="1"/>
</dbReference>
<dbReference type="InterPro" id="IPR010140">
    <property type="entry name" value="Histidinol_P_phosphatase_HisJ"/>
</dbReference>
<dbReference type="UniPathway" id="UPA00031">
    <property type="reaction ID" value="UER00013"/>
</dbReference>
<evidence type="ECO:0000256" key="2">
    <source>
        <dbReference type="ARBA" id="ARBA00009152"/>
    </source>
</evidence>
<keyword evidence="11" id="KW-1185">Reference proteome</keyword>
<comment type="catalytic activity">
    <reaction evidence="7 8">
        <text>L-histidinol phosphate + H2O = L-histidinol + phosphate</text>
        <dbReference type="Rhea" id="RHEA:14465"/>
        <dbReference type="ChEBI" id="CHEBI:15377"/>
        <dbReference type="ChEBI" id="CHEBI:43474"/>
        <dbReference type="ChEBI" id="CHEBI:57699"/>
        <dbReference type="ChEBI" id="CHEBI:57980"/>
        <dbReference type="EC" id="3.1.3.15"/>
    </reaction>
</comment>
<evidence type="ECO:0000259" key="9">
    <source>
        <dbReference type="Pfam" id="PF02811"/>
    </source>
</evidence>
<comment type="pathway">
    <text evidence="1 8">Amino-acid biosynthesis; L-histidine biosynthesis; L-histidine from 5-phospho-alpha-D-ribose 1-diphosphate: step 8/9.</text>
</comment>
<name>A0A2V4A6L8_9BACT</name>
<dbReference type="AlphaFoldDB" id="A0A2V4A6L8"/>
<dbReference type="InterPro" id="IPR016195">
    <property type="entry name" value="Pol/histidinol_Pase-like"/>
</dbReference>
<evidence type="ECO:0000256" key="7">
    <source>
        <dbReference type="ARBA" id="ARBA00049158"/>
    </source>
</evidence>
<sequence length="279" mass="31949">MKYFSYHTHSSFCDGKGDPEEYIKEGIKLGMKAIGFSSHAPLNESFPWAMKSSNLKSYLSEINRLKEDYRNEIDVHLSLELDYIPGITQSFQTKKKTAGLDYTIGSVHLVKGDSNDELWFLDGPDTNYSEGIRNVFHGDVEKAVTAYFDQVIEMIENQKPDVIGHIDKVKMNNKGRFFEESEEWYLNLLNKTLGALEKSDCIVEVNTRGIYKKKSAKLFPDDYFLVGCCKRNIPVTIGTDAHQPAELLSHFDETRKKLKQIGFKQVSVFHKGIWIQESI</sequence>
<dbReference type="RefSeq" id="WP_110359167.1">
    <property type="nucleotide sequence ID" value="NZ_QFLI01000001.1"/>
</dbReference>
<evidence type="ECO:0000256" key="3">
    <source>
        <dbReference type="ARBA" id="ARBA00013085"/>
    </source>
</evidence>
<evidence type="ECO:0000256" key="1">
    <source>
        <dbReference type="ARBA" id="ARBA00004970"/>
    </source>
</evidence>
<evidence type="ECO:0000256" key="4">
    <source>
        <dbReference type="ARBA" id="ARBA00022605"/>
    </source>
</evidence>
<dbReference type="GO" id="GO:0005737">
    <property type="term" value="C:cytoplasm"/>
    <property type="evidence" value="ECO:0007669"/>
    <property type="project" value="TreeGrafter"/>
</dbReference>
<keyword evidence="5 8" id="KW-0378">Hydrolase</keyword>
<reference evidence="10 11" key="1">
    <citation type="submission" date="2018-05" db="EMBL/GenBank/DDBJ databases">
        <title>Marinifilum breve JC075T sp. nov., a marine bacterium isolated from Yongle Blue Hole in the South China Sea.</title>
        <authorList>
            <person name="Fu T."/>
        </authorList>
    </citation>
    <scope>NUCLEOTIDE SEQUENCE [LARGE SCALE GENOMIC DNA]</scope>
    <source>
        <strain evidence="10 11">JC075</strain>
    </source>
</reference>
<evidence type="ECO:0000256" key="5">
    <source>
        <dbReference type="ARBA" id="ARBA00022801"/>
    </source>
</evidence>
<keyword evidence="6 8" id="KW-0368">Histidine biosynthesis</keyword>
<accession>A0A2V4A6L8</accession>
<evidence type="ECO:0000313" key="10">
    <source>
        <dbReference type="EMBL" id="PXY03010.1"/>
    </source>
</evidence>
<dbReference type="EC" id="3.1.3.15" evidence="3 8"/>
<gene>
    <name evidence="10" type="ORF">DF185_02655</name>
</gene>
<evidence type="ECO:0000256" key="6">
    <source>
        <dbReference type="ARBA" id="ARBA00023102"/>
    </source>
</evidence>
<dbReference type="PANTHER" id="PTHR21039">
    <property type="entry name" value="HISTIDINOL PHOSPHATASE-RELATED"/>
    <property type="match status" value="1"/>
</dbReference>
<dbReference type="EMBL" id="QFLI01000001">
    <property type="protein sequence ID" value="PXY03010.1"/>
    <property type="molecule type" value="Genomic_DNA"/>
</dbReference>
<dbReference type="Pfam" id="PF02811">
    <property type="entry name" value="PHP"/>
    <property type="match status" value="1"/>
</dbReference>
<feature type="domain" description="PHP" evidence="9">
    <location>
        <begin position="6"/>
        <end position="207"/>
    </location>
</feature>
<protein>
    <recommendedName>
        <fullName evidence="3 8">Histidinol-phosphatase</fullName>
        <shortName evidence="8">HolPase</shortName>
        <ecNumber evidence="3 8">3.1.3.15</ecNumber>
    </recommendedName>
</protein>
<organism evidence="10 11">
    <name type="scientific">Marinifilum breve</name>
    <dbReference type="NCBI Taxonomy" id="2184082"/>
    <lineage>
        <taxon>Bacteria</taxon>
        <taxon>Pseudomonadati</taxon>
        <taxon>Bacteroidota</taxon>
        <taxon>Bacteroidia</taxon>
        <taxon>Marinilabiliales</taxon>
        <taxon>Marinifilaceae</taxon>
    </lineage>
</organism>
<proteinExistence type="inferred from homology"/>
<dbReference type="CDD" id="cd12110">
    <property type="entry name" value="PHP_HisPPase_Hisj_like"/>
    <property type="match status" value="1"/>
</dbReference>
<evidence type="ECO:0000313" key="11">
    <source>
        <dbReference type="Proteomes" id="UP000248079"/>
    </source>
</evidence>
<evidence type="ECO:0000256" key="8">
    <source>
        <dbReference type="RuleBase" id="RU366003"/>
    </source>
</evidence>
<comment type="similarity">
    <text evidence="2 8">Belongs to the PHP hydrolase family. HisK subfamily.</text>
</comment>
<keyword evidence="4 8" id="KW-0028">Amino-acid biosynthesis</keyword>